<keyword evidence="5 13" id="KW-0349">Heme</keyword>
<dbReference type="PANTHER" id="PTHR24305">
    <property type="entry name" value="CYTOCHROME P450"/>
    <property type="match status" value="1"/>
</dbReference>
<name>A0ABR1JUF4_9AGAR</name>
<evidence type="ECO:0000256" key="13">
    <source>
        <dbReference type="RuleBase" id="RU000461"/>
    </source>
</evidence>
<evidence type="ECO:0000256" key="5">
    <source>
        <dbReference type="ARBA" id="ARBA00022617"/>
    </source>
</evidence>
<evidence type="ECO:0000256" key="12">
    <source>
        <dbReference type="ARBA" id="ARBA00023136"/>
    </source>
</evidence>
<keyword evidence="6" id="KW-0812">Transmembrane</keyword>
<keyword evidence="7 13" id="KW-0479">Metal-binding</keyword>
<evidence type="ECO:0000256" key="9">
    <source>
        <dbReference type="ARBA" id="ARBA00023002"/>
    </source>
</evidence>
<evidence type="ECO:0000256" key="3">
    <source>
        <dbReference type="ARBA" id="ARBA00004721"/>
    </source>
</evidence>
<dbReference type="InterPro" id="IPR001128">
    <property type="entry name" value="Cyt_P450"/>
</dbReference>
<dbReference type="EMBL" id="JBANRG010000005">
    <property type="protein sequence ID" value="KAK7466278.1"/>
    <property type="molecule type" value="Genomic_DNA"/>
</dbReference>
<evidence type="ECO:0000256" key="10">
    <source>
        <dbReference type="ARBA" id="ARBA00023004"/>
    </source>
</evidence>
<dbReference type="PANTHER" id="PTHR24305:SF166">
    <property type="entry name" value="CYTOCHROME P450 12A4, MITOCHONDRIAL-RELATED"/>
    <property type="match status" value="1"/>
</dbReference>
<organism evidence="14 15">
    <name type="scientific">Marasmiellus scandens</name>
    <dbReference type="NCBI Taxonomy" id="2682957"/>
    <lineage>
        <taxon>Eukaryota</taxon>
        <taxon>Fungi</taxon>
        <taxon>Dikarya</taxon>
        <taxon>Basidiomycota</taxon>
        <taxon>Agaricomycotina</taxon>
        <taxon>Agaricomycetes</taxon>
        <taxon>Agaricomycetidae</taxon>
        <taxon>Agaricales</taxon>
        <taxon>Marasmiineae</taxon>
        <taxon>Omphalotaceae</taxon>
        <taxon>Marasmiellus</taxon>
    </lineage>
</organism>
<dbReference type="InterPro" id="IPR036396">
    <property type="entry name" value="Cyt_P450_sf"/>
</dbReference>
<dbReference type="Proteomes" id="UP001498398">
    <property type="component" value="Unassembled WGS sequence"/>
</dbReference>
<evidence type="ECO:0000256" key="2">
    <source>
        <dbReference type="ARBA" id="ARBA00004370"/>
    </source>
</evidence>
<comment type="subcellular location">
    <subcellularLocation>
        <location evidence="2">Membrane</location>
    </subcellularLocation>
</comment>
<keyword evidence="11 13" id="KW-0503">Monooxygenase</keyword>
<evidence type="ECO:0000313" key="14">
    <source>
        <dbReference type="EMBL" id="KAK7466278.1"/>
    </source>
</evidence>
<evidence type="ECO:0000256" key="1">
    <source>
        <dbReference type="ARBA" id="ARBA00001971"/>
    </source>
</evidence>
<evidence type="ECO:0008006" key="16">
    <source>
        <dbReference type="Google" id="ProtNLM"/>
    </source>
</evidence>
<evidence type="ECO:0000313" key="15">
    <source>
        <dbReference type="Proteomes" id="UP001498398"/>
    </source>
</evidence>
<keyword evidence="12" id="KW-0472">Membrane</keyword>
<dbReference type="PRINTS" id="PR00385">
    <property type="entry name" value="P450"/>
</dbReference>
<dbReference type="Gene3D" id="1.10.630.10">
    <property type="entry name" value="Cytochrome P450"/>
    <property type="match status" value="1"/>
</dbReference>
<evidence type="ECO:0000256" key="6">
    <source>
        <dbReference type="ARBA" id="ARBA00022692"/>
    </source>
</evidence>
<reference evidence="14 15" key="1">
    <citation type="submission" date="2024-01" db="EMBL/GenBank/DDBJ databases">
        <title>A draft genome for the cacao thread blight pathogen Marasmiellus scandens.</title>
        <authorList>
            <person name="Baruah I.K."/>
            <person name="Leung J."/>
            <person name="Bukari Y."/>
            <person name="Amoako-Attah I."/>
            <person name="Meinhardt L.W."/>
            <person name="Bailey B.A."/>
            <person name="Cohen S.P."/>
        </authorList>
    </citation>
    <scope>NUCLEOTIDE SEQUENCE [LARGE SCALE GENOMIC DNA]</scope>
    <source>
        <strain evidence="14 15">GH-19</strain>
    </source>
</reference>
<keyword evidence="15" id="KW-1185">Reference proteome</keyword>
<evidence type="ECO:0000256" key="4">
    <source>
        <dbReference type="ARBA" id="ARBA00010617"/>
    </source>
</evidence>
<sequence length="378" mass="42900">MLSWMSRTALELIGQAGLGYSFDTLEDEAVAHPYVKIMKQLIITIGEMWITRDYLVPVAVKIGTPNFWRRIIDVLPSENLRHVRDMADYTWETSKKIYEGKKKALAEGNEAVERQIGKGKDIISILMRLNSEEDNEDKLDEDEVLGQMSEYDRVLIFAAMDTTSTAMSRALSLLSTRPDVQDQLRKEILEARKEHGGRIPYNELVSLPYLDAVCRETLRLFPPSPHIFRRATQDTVVPFSKPVIGVDGTSISEVHLPKNTYILVSALNSNRNPEIWGPDALEWKPERWLSPLPNELIEAHLPGVYSHLMTFNAGGRACIGFKFSQMEMKAVLAMLIAKFKFSPSEKKTFWQLNMLSTPVLKEGDKTPMMPLTVSKAEE</sequence>
<keyword evidence="9 13" id="KW-0560">Oxidoreductase</keyword>
<evidence type="ECO:0000256" key="11">
    <source>
        <dbReference type="ARBA" id="ARBA00023033"/>
    </source>
</evidence>
<accession>A0ABR1JUF4</accession>
<dbReference type="InterPro" id="IPR050121">
    <property type="entry name" value="Cytochrome_P450_monoxygenase"/>
</dbReference>
<comment type="caution">
    <text evidence="14">The sequence shown here is derived from an EMBL/GenBank/DDBJ whole genome shotgun (WGS) entry which is preliminary data.</text>
</comment>
<evidence type="ECO:0000256" key="7">
    <source>
        <dbReference type="ARBA" id="ARBA00022723"/>
    </source>
</evidence>
<keyword evidence="10 13" id="KW-0408">Iron</keyword>
<evidence type="ECO:0000256" key="8">
    <source>
        <dbReference type="ARBA" id="ARBA00022989"/>
    </source>
</evidence>
<comment type="pathway">
    <text evidence="3">Secondary metabolite biosynthesis; terpenoid biosynthesis.</text>
</comment>
<dbReference type="PROSITE" id="PS00086">
    <property type="entry name" value="CYTOCHROME_P450"/>
    <property type="match status" value="1"/>
</dbReference>
<dbReference type="InterPro" id="IPR002403">
    <property type="entry name" value="Cyt_P450_E_grp-IV"/>
</dbReference>
<keyword evidence="8" id="KW-1133">Transmembrane helix</keyword>
<dbReference type="Pfam" id="PF00067">
    <property type="entry name" value="p450"/>
    <property type="match status" value="1"/>
</dbReference>
<proteinExistence type="inferred from homology"/>
<dbReference type="PRINTS" id="PR00465">
    <property type="entry name" value="EP450IV"/>
</dbReference>
<gene>
    <name evidence="14" type="ORF">VKT23_005006</name>
</gene>
<protein>
    <recommendedName>
        <fullName evidence="16">Cytochrome P450</fullName>
    </recommendedName>
</protein>
<comment type="similarity">
    <text evidence="4 13">Belongs to the cytochrome P450 family.</text>
</comment>
<dbReference type="SUPFAM" id="SSF48264">
    <property type="entry name" value="Cytochrome P450"/>
    <property type="match status" value="1"/>
</dbReference>
<comment type="cofactor">
    <cofactor evidence="1">
        <name>heme</name>
        <dbReference type="ChEBI" id="CHEBI:30413"/>
    </cofactor>
</comment>
<dbReference type="InterPro" id="IPR017972">
    <property type="entry name" value="Cyt_P450_CS"/>
</dbReference>